<name>A0A4R9JIK2_9LEPT</name>
<dbReference type="Proteomes" id="UP000298125">
    <property type="component" value="Unassembled WGS sequence"/>
</dbReference>
<dbReference type="OrthoDB" id="344424at2"/>
<proteinExistence type="predicted"/>
<feature type="signal peptide" evidence="2">
    <location>
        <begin position="1"/>
        <end position="20"/>
    </location>
</feature>
<reference evidence="3" key="1">
    <citation type="journal article" date="2019" name="PLoS Negl. Trop. Dis.">
        <title>Revisiting the worldwide diversity of Leptospira species in the environment.</title>
        <authorList>
            <person name="Vincent A.T."/>
            <person name="Schiettekatte O."/>
            <person name="Bourhy P."/>
            <person name="Veyrier F.J."/>
            <person name="Picardeau M."/>
        </authorList>
    </citation>
    <scope>NUCLEOTIDE SEQUENCE [LARGE SCALE GENOMIC DNA]</scope>
    <source>
        <strain evidence="3">201702692</strain>
    </source>
</reference>
<sequence>MKQIIILLSYFVFVFSALNAESPYPKDKDKNDIKPDWDWSPGSDKSSKFGDDEKLDKGSLDEKKLPKSTNFWVYGASIGSPASLNFMVGYYFGDFVIRGSGGKWNPHWYGGQVDIGYTFWKTPVIAHSISLVGGSFGVDPFEPEVGRGGQTSYPTRINVPGYNHRDPTYEDQFIRSYIANENPDLALYLDHASRDRQKVYLKQQYLGLTYDILMGNFFFQLGGGIGQGDYKNPQLLLQMGYLFDTR</sequence>
<organism evidence="3 4">
    <name type="scientific">Leptospira perdikensis</name>
    <dbReference type="NCBI Taxonomy" id="2484948"/>
    <lineage>
        <taxon>Bacteria</taxon>
        <taxon>Pseudomonadati</taxon>
        <taxon>Spirochaetota</taxon>
        <taxon>Spirochaetia</taxon>
        <taxon>Leptospirales</taxon>
        <taxon>Leptospiraceae</taxon>
        <taxon>Leptospira</taxon>
    </lineage>
</organism>
<gene>
    <name evidence="3" type="ORF">EHQ49_04565</name>
</gene>
<dbReference type="EMBL" id="RQGA01000003">
    <property type="protein sequence ID" value="TGL44747.1"/>
    <property type="molecule type" value="Genomic_DNA"/>
</dbReference>
<keyword evidence="4" id="KW-1185">Reference proteome</keyword>
<feature type="compositionally biased region" description="Basic and acidic residues" evidence="1">
    <location>
        <begin position="45"/>
        <end position="55"/>
    </location>
</feature>
<feature type="chain" id="PRO_5020783699" evidence="2">
    <location>
        <begin position="21"/>
        <end position="246"/>
    </location>
</feature>
<keyword evidence="2" id="KW-0732">Signal</keyword>
<protein>
    <submittedName>
        <fullName evidence="3">Uncharacterized protein</fullName>
    </submittedName>
</protein>
<comment type="caution">
    <text evidence="3">The sequence shown here is derived from an EMBL/GenBank/DDBJ whole genome shotgun (WGS) entry which is preliminary data.</text>
</comment>
<evidence type="ECO:0000256" key="2">
    <source>
        <dbReference type="SAM" id="SignalP"/>
    </source>
</evidence>
<feature type="compositionally biased region" description="Basic and acidic residues" evidence="1">
    <location>
        <begin position="24"/>
        <end position="37"/>
    </location>
</feature>
<dbReference type="AlphaFoldDB" id="A0A4R9JIK2"/>
<dbReference type="RefSeq" id="WP_135576777.1">
    <property type="nucleotide sequence ID" value="NZ_RQGA01000003.1"/>
</dbReference>
<evidence type="ECO:0000256" key="1">
    <source>
        <dbReference type="SAM" id="MobiDB-lite"/>
    </source>
</evidence>
<evidence type="ECO:0000313" key="3">
    <source>
        <dbReference type="EMBL" id="TGL44747.1"/>
    </source>
</evidence>
<evidence type="ECO:0000313" key="4">
    <source>
        <dbReference type="Proteomes" id="UP000298125"/>
    </source>
</evidence>
<accession>A0A4R9JIK2</accession>
<feature type="region of interest" description="Disordered" evidence="1">
    <location>
        <begin position="24"/>
        <end position="55"/>
    </location>
</feature>